<reference evidence="1 2" key="1">
    <citation type="submission" date="2018-12" db="EMBL/GenBank/DDBJ databases">
        <title>Draft genome sequence of Xylaria grammica IHI A82.</title>
        <authorList>
            <person name="Buettner E."/>
            <person name="Kellner H."/>
        </authorList>
    </citation>
    <scope>NUCLEOTIDE SEQUENCE [LARGE SCALE GENOMIC DNA]</scope>
    <source>
        <strain evidence="1 2">IHI A82</strain>
    </source>
</reference>
<evidence type="ECO:0000313" key="2">
    <source>
        <dbReference type="Proteomes" id="UP000286045"/>
    </source>
</evidence>
<organism evidence="1 2">
    <name type="scientific">Xylaria grammica</name>
    <dbReference type="NCBI Taxonomy" id="363999"/>
    <lineage>
        <taxon>Eukaryota</taxon>
        <taxon>Fungi</taxon>
        <taxon>Dikarya</taxon>
        <taxon>Ascomycota</taxon>
        <taxon>Pezizomycotina</taxon>
        <taxon>Sordariomycetes</taxon>
        <taxon>Xylariomycetidae</taxon>
        <taxon>Xylariales</taxon>
        <taxon>Xylariaceae</taxon>
        <taxon>Xylaria</taxon>
    </lineage>
</organism>
<evidence type="ECO:0000313" key="1">
    <source>
        <dbReference type="EMBL" id="RWA11376.1"/>
    </source>
</evidence>
<keyword evidence="2" id="KW-1185">Reference proteome</keyword>
<proteinExistence type="predicted"/>
<comment type="caution">
    <text evidence="1">The sequence shown here is derived from an EMBL/GenBank/DDBJ whole genome shotgun (WGS) entry which is preliminary data.</text>
</comment>
<gene>
    <name evidence="1" type="ORF">EKO27_g3749</name>
</gene>
<sequence>MFSSLIKIVDDIALGPERRKVKKYLDEATSDSVGADLGKLLWRSFHFYAYHPFPRGLQYGKIDYDAFQRAALLIVFQCDRLLGTRELDWFWRNDAAYFRKASFQRIFRSIVVPESTAGADLAMHLSNMTCVLSDAADVLVMVGPQFIHAMPSPEQLEIVARKLSSETPDLAGRARRENGVRVGILVTSWKVT</sequence>
<dbReference type="EMBL" id="RYZI01000082">
    <property type="protein sequence ID" value="RWA11376.1"/>
    <property type="molecule type" value="Genomic_DNA"/>
</dbReference>
<accession>A0A439DAH3</accession>
<protein>
    <submittedName>
        <fullName evidence="1">Uncharacterized protein</fullName>
    </submittedName>
</protein>
<dbReference type="AlphaFoldDB" id="A0A439DAH3"/>
<dbReference type="Proteomes" id="UP000286045">
    <property type="component" value="Unassembled WGS sequence"/>
</dbReference>
<name>A0A439DAH3_9PEZI</name>